<sequence length="123" mass="13175">MTDKVAKPIPPKTEDELKQLVRDLVSGRVFVNSMIPEGETRALGMVFMVLSLGGLEGIDTSTIGQICEYYHKAGLGSINGFPMFYSAQLINVEDWAKVISMANAIEAATTAVLKGNAQGVLKG</sequence>
<comment type="caution">
    <text evidence="1">The sequence shown here is derived from an EMBL/GenBank/DDBJ whole genome shotgun (WGS) entry which is preliminary data.</text>
</comment>
<reference evidence="1" key="1">
    <citation type="journal article" date="2015" name="Nature">
        <title>Complex archaea that bridge the gap between prokaryotes and eukaryotes.</title>
        <authorList>
            <person name="Spang A."/>
            <person name="Saw J.H."/>
            <person name="Jorgensen S.L."/>
            <person name="Zaremba-Niedzwiedzka K."/>
            <person name="Martijn J."/>
            <person name="Lind A.E."/>
            <person name="van Eijk R."/>
            <person name="Schleper C."/>
            <person name="Guy L."/>
            <person name="Ettema T.J."/>
        </authorList>
    </citation>
    <scope>NUCLEOTIDE SEQUENCE</scope>
</reference>
<dbReference type="EMBL" id="LAZR01000220">
    <property type="protein sequence ID" value="KKN81079.1"/>
    <property type="molecule type" value="Genomic_DNA"/>
</dbReference>
<name>A0A0F9TP23_9ZZZZ</name>
<proteinExistence type="predicted"/>
<organism evidence="1">
    <name type="scientific">marine sediment metagenome</name>
    <dbReference type="NCBI Taxonomy" id="412755"/>
    <lineage>
        <taxon>unclassified sequences</taxon>
        <taxon>metagenomes</taxon>
        <taxon>ecological metagenomes</taxon>
    </lineage>
</organism>
<evidence type="ECO:0000313" key="1">
    <source>
        <dbReference type="EMBL" id="KKN81079.1"/>
    </source>
</evidence>
<gene>
    <name evidence="1" type="ORF">LCGC14_0322980</name>
</gene>
<protein>
    <submittedName>
        <fullName evidence="1">Uncharacterized protein</fullName>
    </submittedName>
</protein>
<accession>A0A0F9TP23</accession>
<dbReference type="AlphaFoldDB" id="A0A0F9TP23"/>